<dbReference type="Proteomes" id="UP000294723">
    <property type="component" value="Unassembled WGS sequence"/>
</dbReference>
<dbReference type="InterPro" id="IPR002575">
    <property type="entry name" value="Aminoglycoside_PTrfase"/>
</dbReference>
<accession>A0A4R5BH64</accession>
<protein>
    <recommendedName>
        <fullName evidence="2">Aminoglycoside phosphotransferase domain-containing protein</fullName>
    </recommendedName>
</protein>
<gene>
    <name evidence="3" type="ORF">E1202_25885</name>
</gene>
<dbReference type="AlphaFoldDB" id="A0A4R5BH64"/>
<dbReference type="PANTHER" id="PTHR21310:SF15">
    <property type="entry name" value="AMINOGLYCOSIDE PHOSPHOTRANSFERASE DOMAIN-CONTAINING PROTEIN"/>
    <property type="match status" value="1"/>
</dbReference>
<name>A0A4R5BH64_9PSEU</name>
<dbReference type="InterPro" id="IPR051678">
    <property type="entry name" value="AGP_Transferase"/>
</dbReference>
<organism evidence="3 4">
    <name type="scientific">Saccharopolyspora karakumensis</name>
    <dbReference type="NCBI Taxonomy" id="2530386"/>
    <lineage>
        <taxon>Bacteria</taxon>
        <taxon>Bacillati</taxon>
        <taxon>Actinomycetota</taxon>
        <taxon>Actinomycetes</taxon>
        <taxon>Pseudonocardiales</taxon>
        <taxon>Pseudonocardiaceae</taxon>
        <taxon>Saccharopolyspora</taxon>
    </lineage>
</organism>
<feature type="domain" description="Aminoglycoside phosphotransferase" evidence="2">
    <location>
        <begin position="118"/>
        <end position="347"/>
    </location>
</feature>
<evidence type="ECO:0000256" key="1">
    <source>
        <dbReference type="SAM" id="MobiDB-lite"/>
    </source>
</evidence>
<dbReference type="CDD" id="cd05152">
    <property type="entry name" value="MPH2"/>
    <property type="match status" value="1"/>
</dbReference>
<dbReference type="Pfam" id="PF01636">
    <property type="entry name" value="APH"/>
    <property type="match status" value="1"/>
</dbReference>
<feature type="region of interest" description="Disordered" evidence="1">
    <location>
        <begin position="1"/>
        <end position="76"/>
    </location>
</feature>
<dbReference type="EMBL" id="SMLA01000056">
    <property type="protein sequence ID" value="TDD83164.1"/>
    <property type="molecule type" value="Genomic_DNA"/>
</dbReference>
<dbReference type="PANTHER" id="PTHR21310">
    <property type="entry name" value="AMINOGLYCOSIDE PHOSPHOTRANSFERASE-RELATED-RELATED"/>
    <property type="match status" value="1"/>
</dbReference>
<evidence type="ECO:0000313" key="4">
    <source>
        <dbReference type="Proteomes" id="UP000294723"/>
    </source>
</evidence>
<proteinExistence type="predicted"/>
<evidence type="ECO:0000313" key="3">
    <source>
        <dbReference type="EMBL" id="TDD83164.1"/>
    </source>
</evidence>
<sequence length="424" mass="47256">MHRADGRGAAGALRVHAPRSVVRQRSLRAPGHGRRGHPSREAASPHGVPDVGRPLPAAARRRSRRRRGRRRLTRAARAISLPHARGSSGVDRSANVGAVLAELAERHGLRVRVQEVDETGWDFQVGHAVDADGTRWVLRAPRRREVGDLIEGERRLLEHLRPRLPVAVPDWEICTPELVAYRRLPGRPLGPEHPKTLEYQWWREPAEEFFADLGAVIAELHRTEVDEVARLGVPASGARDLREEADDHLRLAESMMEVPEKKAARWRSWIHDDVHWSRAADLRLVHADLHPGHCLVDESGRLTGVLDWTDAAVDDPALDFVAAHNAFGERGLSRLLAGYAQAGGRVRAEFVSHVRFLSEFRFSVSLGVYAVESGRGGFLEIAQRRLLGRAPVFSHSALVKQQVAGRKSVRRTDVQSVPCGVRKR</sequence>
<keyword evidence="4" id="KW-1185">Reference proteome</keyword>
<feature type="compositionally biased region" description="Basic residues" evidence="1">
    <location>
        <begin position="59"/>
        <end position="74"/>
    </location>
</feature>
<reference evidence="3 4" key="1">
    <citation type="submission" date="2019-03" db="EMBL/GenBank/DDBJ databases">
        <title>Draft genome sequences of novel Actinobacteria.</title>
        <authorList>
            <person name="Sahin N."/>
            <person name="Ay H."/>
            <person name="Saygin H."/>
        </authorList>
    </citation>
    <scope>NUCLEOTIDE SEQUENCE [LARGE SCALE GENOMIC DNA]</scope>
    <source>
        <strain evidence="3 4">5K548</strain>
    </source>
</reference>
<dbReference type="Gene3D" id="3.30.200.20">
    <property type="entry name" value="Phosphorylase Kinase, domain 1"/>
    <property type="match status" value="1"/>
</dbReference>
<dbReference type="Gene3D" id="3.90.1200.10">
    <property type="match status" value="1"/>
</dbReference>
<dbReference type="SUPFAM" id="SSF56112">
    <property type="entry name" value="Protein kinase-like (PK-like)"/>
    <property type="match status" value="1"/>
</dbReference>
<evidence type="ECO:0000259" key="2">
    <source>
        <dbReference type="Pfam" id="PF01636"/>
    </source>
</evidence>
<comment type="caution">
    <text evidence="3">The sequence shown here is derived from an EMBL/GenBank/DDBJ whole genome shotgun (WGS) entry which is preliminary data.</text>
</comment>
<dbReference type="InterPro" id="IPR011009">
    <property type="entry name" value="Kinase-like_dom_sf"/>
</dbReference>